<dbReference type="SUPFAM" id="SSF49303">
    <property type="entry name" value="beta-Galactosidase/glucuronidase domain"/>
    <property type="match status" value="1"/>
</dbReference>
<dbReference type="InterPro" id="IPR006103">
    <property type="entry name" value="Glyco_hydro_2_cat"/>
</dbReference>
<dbReference type="InterPro" id="IPR017853">
    <property type="entry name" value="GH"/>
</dbReference>
<reference evidence="11" key="1">
    <citation type="journal article" date="2019" name="Int. J. Syst. Evol. Microbiol.">
        <title>The Global Catalogue of Microorganisms (GCM) 10K type strain sequencing project: providing services to taxonomists for standard genome sequencing and annotation.</title>
        <authorList>
            <consortium name="The Broad Institute Genomics Platform"/>
            <consortium name="The Broad Institute Genome Sequencing Center for Infectious Disease"/>
            <person name="Wu L."/>
            <person name="Ma J."/>
        </authorList>
    </citation>
    <scope>NUCLEOTIDE SEQUENCE [LARGE SCALE GENOMIC DNA]</scope>
    <source>
        <strain evidence="11">KCTC 42217</strain>
    </source>
</reference>
<dbReference type="Pfam" id="PF02836">
    <property type="entry name" value="Glyco_hydro_2_C"/>
    <property type="match status" value="1"/>
</dbReference>
<evidence type="ECO:0000313" key="11">
    <source>
        <dbReference type="Proteomes" id="UP001597387"/>
    </source>
</evidence>
<dbReference type="SUPFAM" id="SSF51445">
    <property type="entry name" value="(Trans)glycosidases"/>
    <property type="match status" value="1"/>
</dbReference>
<dbReference type="InterPro" id="IPR006104">
    <property type="entry name" value="Glyco_hydro_2_N"/>
</dbReference>
<dbReference type="InterPro" id="IPR008979">
    <property type="entry name" value="Galactose-bd-like_sf"/>
</dbReference>
<feature type="domain" description="DUF4982" evidence="8">
    <location>
        <begin position="601"/>
        <end position="653"/>
    </location>
</feature>
<comment type="caution">
    <text evidence="10">The sequence shown here is derived from an EMBL/GenBank/DDBJ whole genome shotgun (WGS) entry which is preliminary data.</text>
</comment>
<dbReference type="InterPro" id="IPR006102">
    <property type="entry name" value="Ig-like_GH2"/>
</dbReference>
<dbReference type="InterPro" id="IPR032311">
    <property type="entry name" value="DUF4982"/>
</dbReference>
<dbReference type="InterPro" id="IPR036156">
    <property type="entry name" value="Beta-gal/glucu_dom_sf"/>
</dbReference>
<evidence type="ECO:0000256" key="4">
    <source>
        <dbReference type="SAM" id="SignalP"/>
    </source>
</evidence>
<protein>
    <submittedName>
        <fullName evidence="10">Glycoside hydrolase family 2 TIM barrel-domain containing protein</fullName>
    </submittedName>
</protein>
<feature type="chain" id="PRO_5046440638" evidence="4">
    <location>
        <begin position="23"/>
        <end position="775"/>
    </location>
</feature>
<dbReference type="Pfam" id="PF00703">
    <property type="entry name" value="Glyco_hydro_2"/>
    <property type="match status" value="1"/>
</dbReference>
<dbReference type="InterPro" id="IPR040605">
    <property type="entry name" value="Glyco_hydro2_dom5"/>
</dbReference>
<evidence type="ECO:0000256" key="3">
    <source>
        <dbReference type="ARBA" id="ARBA00023295"/>
    </source>
</evidence>
<evidence type="ECO:0000259" key="6">
    <source>
        <dbReference type="Pfam" id="PF02836"/>
    </source>
</evidence>
<feature type="signal peptide" evidence="4">
    <location>
        <begin position="1"/>
        <end position="22"/>
    </location>
</feature>
<dbReference type="Proteomes" id="UP001597387">
    <property type="component" value="Unassembled WGS sequence"/>
</dbReference>
<evidence type="ECO:0000259" key="9">
    <source>
        <dbReference type="Pfam" id="PF18565"/>
    </source>
</evidence>
<dbReference type="Pfam" id="PF02837">
    <property type="entry name" value="Glyco_hydro_2_N"/>
    <property type="match status" value="1"/>
</dbReference>
<dbReference type="GO" id="GO:0016787">
    <property type="term" value="F:hydrolase activity"/>
    <property type="evidence" value="ECO:0007669"/>
    <property type="project" value="UniProtKB-KW"/>
</dbReference>
<dbReference type="PANTHER" id="PTHR42732:SF1">
    <property type="entry name" value="BETA-MANNOSIDASE"/>
    <property type="match status" value="1"/>
</dbReference>
<dbReference type="InterPro" id="IPR006101">
    <property type="entry name" value="Glyco_hydro_2"/>
</dbReference>
<dbReference type="Gene3D" id="3.20.20.80">
    <property type="entry name" value="Glycosidases"/>
    <property type="match status" value="2"/>
</dbReference>
<evidence type="ECO:0000256" key="1">
    <source>
        <dbReference type="ARBA" id="ARBA00007401"/>
    </source>
</evidence>
<dbReference type="Gene3D" id="2.60.40.10">
    <property type="entry name" value="Immunoglobulins"/>
    <property type="match status" value="3"/>
</dbReference>
<comment type="similarity">
    <text evidence="1">Belongs to the glycosyl hydrolase 2 family.</text>
</comment>
<dbReference type="SUPFAM" id="SSF49785">
    <property type="entry name" value="Galactose-binding domain-like"/>
    <property type="match status" value="1"/>
</dbReference>
<dbReference type="Pfam" id="PF16355">
    <property type="entry name" value="DUF4982"/>
    <property type="match status" value="1"/>
</dbReference>
<accession>A0ABW4ZJC1</accession>
<feature type="domain" description="Glycosyl hydrolases family 2 sugar binding" evidence="7">
    <location>
        <begin position="89"/>
        <end position="182"/>
    </location>
</feature>
<dbReference type="InterPro" id="IPR013783">
    <property type="entry name" value="Ig-like_fold"/>
</dbReference>
<keyword evidence="3" id="KW-0326">Glycosidase</keyword>
<dbReference type="InterPro" id="IPR051913">
    <property type="entry name" value="GH2_Domain-Containing"/>
</dbReference>
<dbReference type="Pfam" id="PF18565">
    <property type="entry name" value="Glyco_hydro2_C5"/>
    <property type="match status" value="1"/>
</dbReference>
<evidence type="ECO:0000259" key="7">
    <source>
        <dbReference type="Pfam" id="PF02837"/>
    </source>
</evidence>
<dbReference type="PANTHER" id="PTHR42732">
    <property type="entry name" value="BETA-GALACTOSIDASE"/>
    <property type="match status" value="1"/>
</dbReference>
<keyword evidence="11" id="KW-1185">Reference proteome</keyword>
<evidence type="ECO:0000259" key="8">
    <source>
        <dbReference type="Pfam" id="PF16355"/>
    </source>
</evidence>
<organism evidence="10 11">
    <name type="scientific">Paradesertivirga mongoliensis</name>
    <dbReference type="NCBI Taxonomy" id="2100740"/>
    <lineage>
        <taxon>Bacteria</taxon>
        <taxon>Pseudomonadati</taxon>
        <taxon>Bacteroidota</taxon>
        <taxon>Sphingobacteriia</taxon>
        <taxon>Sphingobacteriales</taxon>
        <taxon>Sphingobacteriaceae</taxon>
        <taxon>Paradesertivirga</taxon>
    </lineage>
</organism>
<feature type="domain" description="Glycoside hydrolase family 2" evidence="9">
    <location>
        <begin position="669"/>
        <end position="769"/>
    </location>
</feature>
<feature type="domain" description="Glycoside hydrolase family 2 catalytic" evidence="6">
    <location>
        <begin position="307"/>
        <end position="510"/>
    </location>
</feature>
<keyword evidence="2 10" id="KW-0378">Hydrolase</keyword>
<evidence type="ECO:0000256" key="2">
    <source>
        <dbReference type="ARBA" id="ARBA00022801"/>
    </source>
</evidence>
<name>A0ABW4ZJC1_9SPHI</name>
<keyword evidence="4" id="KW-0732">Signal</keyword>
<evidence type="ECO:0000259" key="5">
    <source>
        <dbReference type="Pfam" id="PF00703"/>
    </source>
</evidence>
<dbReference type="PRINTS" id="PR00132">
    <property type="entry name" value="GLHYDRLASE2"/>
</dbReference>
<dbReference type="RefSeq" id="WP_255897783.1">
    <property type="nucleotide sequence ID" value="NZ_JAFMZO010000001.1"/>
</dbReference>
<dbReference type="EMBL" id="JBHUHZ010000001">
    <property type="protein sequence ID" value="MFD2162150.1"/>
    <property type="molecule type" value="Genomic_DNA"/>
</dbReference>
<sequence length="775" mass="85729">MIRYKLKNLVLVCLFATSSLFAQKSETVRNVVPFEENWKFIQKDVAGAEKPDYNDNTWKTLSVPHDWSIEGPYDRNNTTGRGGGYLPGGIGWYRKSFTIPQRDAGKKIYIEFDGIMANSDVWVNGKHLGQRPNGYVGFRYELGPHLVPGKTNIIAVRADNSVQPASRWYTGAGIYRHVRLITANPVHVDQWGVFITAKDVSDKSAMVNVKTAVLNESGSSKQITLQTALYSPDGKILKTSESKQLIPAGKSADISQDFSVNKPQLWDIQTPHIYQAVTRILSDKTVLDDEVTTFGIRNFRFDAATGFYLNGKNMKIKGVCLHHDGGSVGAAVPASIWKKRLVALKELGVNGIRTAHNPMAPEFYDLCDQLGLLVMDETFDTWRAKKANGENGYNLYFDKWWEADTRDVIKRDRNHPSIIMYSVGNEIRDDLSPANFKTFTDQRDLINRLDGTRPITMALFRPNSAKVYDNGFVELMDIVGQNYRESELVAAHESKPERKVIGTENGHQQEAWLILRDKPYMAGQFLWTGIDYFGEANWPSVGNPAGILDRTGAIKPRGYQRQSWWSDKPMVYISRSAGNAGGGQGVSDWTPADFDTYDEAHVQVYSNCEEVELFHNGKSLGVKPLAKDASPFSWKVTFAPGTLKAVGKNKGKIAAEYELKTAGKPAAILLTSDQTKLSSNFDDAALVTAVIVDENGIPCPNSDNTISFKVSGAGRINSVDNGLMQSTESYKGSERRANRGRAVALIQANGSKGKIEVLASADGLKSGIVTLNLVP</sequence>
<feature type="domain" description="Glycoside hydrolase family 2 immunoglobulin-like beta-sandwich" evidence="5">
    <location>
        <begin position="187"/>
        <end position="297"/>
    </location>
</feature>
<gene>
    <name evidence="10" type="ORF">ACFSJU_07075</name>
</gene>
<evidence type="ECO:0000313" key="10">
    <source>
        <dbReference type="EMBL" id="MFD2162150.1"/>
    </source>
</evidence>
<dbReference type="Gene3D" id="2.60.120.260">
    <property type="entry name" value="Galactose-binding domain-like"/>
    <property type="match status" value="1"/>
</dbReference>
<proteinExistence type="inferred from homology"/>